<reference evidence="3" key="1">
    <citation type="submission" date="2022-11" db="UniProtKB">
        <authorList>
            <consortium name="WormBaseParasite"/>
        </authorList>
    </citation>
    <scope>IDENTIFICATION</scope>
</reference>
<dbReference type="AlphaFoldDB" id="A0A914BYC4"/>
<proteinExistence type="predicted"/>
<dbReference type="WBParaSite" id="ACRNAN_Path_126.g444.t1">
    <property type="protein sequence ID" value="ACRNAN_Path_126.g444.t1"/>
    <property type="gene ID" value="ACRNAN_Path_126.g444"/>
</dbReference>
<dbReference type="Proteomes" id="UP000887540">
    <property type="component" value="Unplaced"/>
</dbReference>
<evidence type="ECO:0000313" key="2">
    <source>
        <dbReference type="Proteomes" id="UP000887540"/>
    </source>
</evidence>
<organism evidence="2 3">
    <name type="scientific">Acrobeloides nanus</name>
    <dbReference type="NCBI Taxonomy" id="290746"/>
    <lineage>
        <taxon>Eukaryota</taxon>
        <taxon>Metazoa</taxon>
        <taxon>Ecdysozoa</taxon>
        <taxon>Nematoda</taxon>
        <taxon>Chromadorea</taxon>
        <taxon>Rhabditida</taxon>
        <taxon>Tylenchina</taxon>
        <taxon>Cephalobomorpha</taxon>
        <taxon>Cephaloboidea</taxon>
        <taxon>Cephalobidae</taxon>
        <taxon>Acrobeloides</taxon>
    </lineage>
</organism>
<feature type="region of interest" description="Disordered" evidence="1">
    <location>
        <begin position="1"/>
        <end position="25"/>
    </location>
</feature>
<evidence type="ECO:0000256" key="1">
    <source>
        <dbReference type="SAM" id="MobiDB-lite"/>
    </source>
</evidence>
<accession>A0A914BYC4</accession>
<name>A0A914BYC4_9BILA</name>
<evidence type="ECO:0000313" key="3">
    <source>
        <dbReference type="WBParaSite" id="ACRNAN_Path_126.g444.t1"/>
    </source>
</evidence>
<keyword evidence="2" id="KW-1185">Reference proteome</keyword>
<protein>
    <submittedName>
        <fullName evidence="3">Uncharacterized protein</fullName>
    </submittedName>
</protein>
<sequence length="231" mass="27004">MSDYLGWRDRRPRNQEERDSVSKAKFDREILPGGPMTHEYEDFVKNIFRGGPIPNEGDLTGEIPKFSADTMNRMEQHFGKHALDDSNDYDIMQSPLSSLYSELGISDYDPEKKVSTYQQYPVYNPKSSSEYFSTLLSNHGASGELNSPRTRTFREQFDDEWKKSNRQHLVDYKDFDRAPLSPYMYQGHNYVQRQDSRIVGSNFVQVTTRPRDNFLDKVDKLLADVRAMPRY</sequence>